<proteinExistence type="predicted"/>
<dbReference type="InterPro" id="IPR010994">
    <property type="entry name" value="RuvA_2-like"/>
</dbReference>
<dbReference type="GO" id="GO:0015627">
    <property type="term" value="C:type II protein secretion system complex"/>
    <property type="evidence" value="ECO:0007669"/>
    <property type="project" value="TreeGrafter"/>
</dbReference>
<dbReference type="Pfam" id="PF12836">
    <property type="entry name" value="HHH_3"/>
    <property type="match status" value="1"/>
</dbReference>
<dbReference type="InterPro" id="IPR051675">
    <property type="entry name" value="Endo/Exo/Phosphatase_dom_1"/>
</dbReference>
<sequence length="119" mass="12253">MEERQAGRGAMPGGGGPAESRWPVDSGGAARPGTSPAFDTTDAGPGARGGAFRIDVNAAGAAELDALPGVGPVLAERIVAHRQRHGRYRRLEDLLAVRGIGPRLLERLGPHVAFGPGSR</sequence>
<dbReference type="InterPro" id="IPR003583">
    <property type="entry name" value="Hlx-hairpin-Hlx_DNA-bd_motif"/>
</dbReference>
<reference evidence="3 4" key="1">
    <citation type="journal article" date="2019" name="Nat. Microbiol.">
        <title>Mediterranean grassland soil C-N compound turnover is dependent on rainfall and depth, and is mediated by genomically divergent microorganisms.</title>
        <authorList>
            <person name="Diamond S."/>
            <person name="Andeer P.F."/>
            <person name="Li Z."/>
            <person name="Crits-Christoph A."/>
            <person name="Burstein D."/>
            <person name="Anantharaman K."/>
            <person name="Lane K.R."/>
            <person name="Thomas B.C."/>
            <person name="Pan C."/>
            <person name="Northen T.R."/>
            <person name="Banfield J.F."/>
        </authorList>
    </citation>
    <scope>NUCLEOTIDE SEQUENCE [LARGE SCALE GENOMIC DNA]</scope>
    <source>
        <strain evidence="3">WS_3</strain>
    </source>
</reference>
<dbReference type="PANTHER" id="PTHR21180:SF32">
    <property type="entry name" value="ENDONUCLEASE_EXONUCLEASE_PHOSPHATASE FAMILY DOMAIN-CONTAINING PROTEIN 1"/>
    <property type="match status" value="1"/>
</dbReference>
<evidence type="ECO:0000313" key="3">
    <source>
        <dbReference type="EMBL" id="TMQ51690.1"/>
    </source>
</evidence>
<protein>
    <submittedName>
        <fullName evidence="3">Helix-hairpin-helix domain-containing protein</fullName>
    </submittedName>
</protein>
<dbReference type="GO" id="GO:0003677">
    <property type="term" value="F:DNA binding"/>
    <property type="evidence" value="ECO:0007669"/>
    <property type="project" value="InterPro"/>
</dbReference>
<feature type="domain" description="Helix-hairpin-helix DNA-binding motif class 1" evidence="2">
    <location>
        <begin position="92"/>
        <end position="111"/>
    </location>
</feature>
<name>A0A538SJY8_UNCEI</name>
<dbReference type="GO" id="GO:0006281">
    <property type="term" value="P:DNA repair"/>
    <property type="evidence" value="ECO:0007669"/>
    <property type="project" value="InterPro"/>
</dbReference>
<dbReference type="SMART" id="SM00278">
    <property type="entry name" value="HhH1"/>
    <property type="match status" value="2"/>
</dbReference>
<dbReference type="GO" id="GO:0015628">
    <property type="term" value="P:protein secretion by the type II secretion system"/>
    <property type="evidence" value="ECO:0007669"/>
    <property type="project" value="TreeGrafter"/>
</dbReference>
<evidence type="ECO:0000259" key="2">
    <source>
        <dbReference type="SMART" id="SM00278"/>
    </source>
</evidence>
<feature type="domain" description="Helix-hairpin-helix DNA-binding motif class 1" evidence="2">
    <location>
        <begin position="62"/>
        <end position="81"/>
    </location>
</feature>
<dbReference type="Proteomes" id="UP000320184">
    <property type="component" value="Unassembled WGS sequence"/>
</dbReference>
<dbReference type="EMBL" id="VBOT01000060">
    <property type="protein sequence ID" value="TMQ51690.1"/>
    <property type="molecule type" value="Genomic_DNA"/>
</dbReference>
<accession>A0A538SJY8</accession>
<evidence type="ECO:0000313" key="4">
    <source>
        <dbReference type="Proteomes" id="UP000320184"/>
    </source>
</evidence>
<dbReference type="Gene3D" id="1.10.150.320">
    <property type="entry name" value="Photosystem II 12 kDa extrinsic protein"/>
    <property type="match status" value="1"/>
</dbReference>
<dbReference type="AlphaFoldDB" id="A0A538SJY8"/>
<feature type="region of interest" description="Disordered" evidence="1">
    <location>
        <begin position="1"/>
        <end position="49"/>
    </location>
</feature>
<dbReference type="SUPFAM" id="SSF47781">
    <property type="entry name" value="RuvA domain 2-like"/>
    <property type="match status" value="1"/>
</dbReference>
<organism evidence="3 4">
    <name type="scientific">Eiseniibacteriota bacterium</name>
    <dbReference type="NCBI Taxonomy" id="2212470"/>
    <lineage>
        <taxon>Bacteria</taxon>
        <taxon>Candidatus Eiseniibacteriota</taxon>
    </lineage>
</organism>
<comment type="caution">
    <text evidence="3">The sequence shown here is derived from an EMBL/GenBank/DDBJ whole genome shotgun (WGS) entry which is preliminary data.</text>
</comment>
<dbReference type="PANTHER" id="PTHR21180">
    <property type="entry name" value="ENDONUCLEASE/EXONUCLEASE/PHOSPHATASE FAMILY DOMAIN-CONTAINING PROTEIN 1"/>
    <property type="match status" value="1"/>
</dbReference>
<evidence type="ECO:0000256" key="1">
    <source>
        <dbReference type="SAM" id="MobiDB-lite"/>
    </source>
</evidence>
<gene>
    <name evidence="3" type="ORF">E6K73_05180</name>
</gene>